<feature type="transmembrane region" description="Helical" evidence="10">
    <location>
        <begin position="100"/>
        <end position="121"/>
    </location>
</feature>
<evidence type="ECO:0000256" key="5">
    <source>
        <dbReference type="ARBA" id="ARBA00022832"/>
    </source>
</evidence>
<evidence type="ECO:0000256" key="10">
    <source>
        <dbReference type="RuleBase" id="RU361115"/>
    </source>
</evidence>
<reference evidence="11 12" key="1">
    <citation type="journal article" date="2017" name="Clin. Infect. Dis.">
        <title>Simultaneous emergence of multidrug-resistant Candida auris on 3 continents confirmed by whole-genome sequencing and epidemiological analyses.</title>
        <authorList>
            <person name="Lockhart S.R."/>
            <person name="Etienne K.A."/>
            <person name="Vallabhaneni S."/>
            <person name="Farooqi J."/>
            <person name="Chowdhary A."/>
            <person name="Govender N.P."/>
            <person name="Colombo A.L."/>
            <person name="Calvo B."/>
            <person name="Cuomo C.A."/>
            <person name="Desjardins C.A."/>
            <person name="Berkow E.L."/>
            <person name="Castanheira M."/>
            <person name="Magobo R.E."/>
            <person name="Jabeen K."/>
            <person name="Asghar R.J."/>
            <person name="Meis J.F."/>
            <person name="Jackson B."/>
            <person name="Chiller T."/>
            <person name="Litvintseva A.P."/>
        </authorList>
    </citation>
    <scope>NUCLEOTIDE SEQUENCE [LARGE SCALE GENOMIC DNA]</scope>
    <source>
        <strain evidence="11 12">B8441</strain>
    </source>
</reference>
<dbReference type="PANTHER" id="PTHR11157:SF169">
    <property type="entry name" value="ELONGATION OF FATTY ACIDS PROTEIN"/>
    <property type="match status" value="1"/>
</dbReference>
<keyword evidence="3 10" id="KW-0808">Transferase</keyword>
<dbReference type="AlphaFoldDB" id="A0AAW0V9Q7"/>
<keyword evidence="6 10" id="KW-1133">Transmembrane helix</keyword>
<dbReference type="GO" id="GO:0005789">
    <property type="term" value="C:endoplasmic reticulum membrane"/>
    <property type="evidence" value="ECO:0007669"/>
    <property type="project" value="TreeGrafter"/>
</dbReference>
<dbReference type="GO" id="GO:0034626">
    <property type="term" value="P:fatty acid elongation, polyunsaturated fatty acid"/>
    <property type="evidence" value="ECO:0007669"/>
    <property type="project" value="TreeGrafter"/>
</dbReference>
<dbReference type="PANTHER" id="PTHR11157">
    <property type="entry name" value="FATTY ACID ACYL TRANSFERASE-RELATED"/>
    <property type="match status" value="1"/>
</dbReference>
<evidence type="ECO:0000256" key="4">
    <source>
        <dbReference type="ARBA" id="ARBA00022692"/>
    </source>
</evidence>
<evidence type="ECO:0000313" key="12">
    <source>
        <dbReference type="Proteomes" id="UP000230249"/>
    </source>
</evidence>
<accession>A0AAW0V9Q7</accession>
<evidence type="ECO:0000256" key="7">
    <source>
        <dbReference type="ARBA" id="ARBA00023098"/>
    </source>
</evidence>
<comment type="similarity">
    <text evidence="10">Belongs to the ELO family.</text>
</comment>
<feature type="transmembrane region" description="Helical" evidence="10">
    <location>
        <begin position="45"/>
        <end position="64"/>
    </location>
</feature>
<keyword evidence="2 10" id="KW-0444">Lipid biosynthesis</keyword>
<dbReference type="GO" id="GO:0030148">
    <property type="term" value="P:sphingolipid biosynthetic process"/>
    <property type="evidence" value="ECO:0007669"/>
    <property type="project" value="TreeGrafter"/>
</dbReference>
<comment type="subcellular location">
    <subcellularLocation>
        <location evidence="1">Membrane</location>
        <topology evidence="1">Multi-pass membrane protein</topology>
    </subcellularLocation>
</comment>
<keyword evidence="8 10" id="KW-0472">Membrane</keyword>
<keyword evidence="5 10" id="KW-0276">Fatty acid metabolism</keyword>
<evidence type="ECO:0000313" key="11">
    <source>
        <dbReference type="EMBL" id="KAK8438829.1"/>
    </source>
</evidence>
<gene>
    <name evidence="11" type="ORF">B9J08_05191</name>
</gene>
<evidence type="ECO:0000256" key="8">
    <source>
        <dbReference type="ARBA" id="ARBA00023136"/>
    </source>
</evidence>
<evidence type="ECO:0000256" key="2">
    <source>
        <dbReference type="ARBA" id="ARBA00022516"/>
    </source>
</evidence>
<dbReference type="InterPro" id="IPR002076">
    <property type="entry name" value="ELO_fam"/>
</dbReference>
<feature type="transmembrane region" description="Helical" evidence="10">
    <location>
        <begin position="254"/>
        <end position="278"/>
    </location>
</feature>
<dbReference type="GO" id="GO:0009922">
    <property type="term" value="F:fatty acid elongase activity"/>
    <property type="evidence" value="ECO:0007669"/>
    <property type="project" value="InterPro"/>
</dbReference>
<feature type="transmembrane region" description="Helical" evidence="10">
    <location>
        <begin position="298"/>
        <end position="317"/>
    </location>
</feature>
<dbReference type="GO" id="GO:0019367">
    <property type="term" value="P:fatty acid elongation, saturated fatty acid"/>
    <property type="evidence" value="ECO:0007669"/>
    <property type="project" value="TreeGrafter"/>
</dbReference>
<keyword evidence="12" id="KW-1185">Reference proteome</keyword>
<proteinExistence type="inferred from homology"/>
<dbReference type="EMBL" id="PEKT03000006">
    <property type="protein sequence ID" value="KAK8438829.1"/>
    <property type="molecule type" value="Genomic_DNA"/>
</dbReference>
<evidence type="ECO:0000256" key="6">
    <source>
        <dbReference type="ARBA" id="ARBA00022989"/>
    </source>
</evidence>
<dbReference type="Pfam" id="PF01151">
    <property type="entry name" value="ELO"/>
    <property type="match status" value="1"/>
</dbReference>
<organism evidence="11 12">
    <name type="scientific">Candidozyma auris</name>
    <name type="common">Yeast</name>
    <name type="synonym">Candida auris</name>
    <dbReference type="NCBI Taxonomy" id="498019"/>
    <lineage>
        <taxon>Eukaryota</taxon>
        <taxon>Fungi</taxon>
        <taxon>Dikarya</taxon>
        <taxon>Ascomycota</taxon>
        <taxon>Saccharomycotina</taxon>
        <taxon>Pichiomycetes</taxon>
        <taxon>Metschnikowiaceae</taxon>
        <taxon>Candidozyma</taxon>
    </lineage>
</organism>
<protein>
    <recommendedName>
        <fullName evidence="10">Elongation of fatty acids protein</fullName>
        <ecNumber evidence="10">2.3.1.-</ecNumber>
    </recommendedName>
</protein>
<evidence type="ECO:0000256" key="3">
    <source>
        <dbReference type="ARBA" id="ARBA00022679"/>
    </source>
</evidence>
<sequence>MHYFGLPHSDFFKYPSTSLGPPSAPFENALLAAVFDASMKVSMPLTIAIVYFSVVHFVNPLVIARQKKKAHLENEKLTETQLKRLAPAPFHIAKSPLFKLFVLLHNVFLCVYSVWTFVSMLQCFGKTVASMSLRYNSQSRLSNFVYAVCDVENGVFNQDFMTKNLTILGWWFYMSKFYEVIDTIIILLKGKPSSLLQSYHHAGAMMCMWSGIRYRAPPIWIFVVFNSFIHSLMYFYFSLCCIRVRVPVIAKRILTSLQICQFVFGGSLAVFHAFVWYYDTSSNSYNNCIHNAEQAMPLMINVAYLTPLTMLFAAFYIESYIKGGKK</sequence>
<dbReference type="GO" id="GO:0034625">
    <property type="term" value="P:fatty acid elongation, monounsaturated fatty acid"/>
    <property type="evidence" value="ECO:0007669"/>
    <property type="project" value="TreeGrafter"/>
</dbReference>
<keyword evidence="7 10" id="KW-0443">Lipid metabolism</keyword>
<keyword evidence="4 10" id="KW-0812">Transmembrane</keyword>
<feature type="transmembrane region" description="Helical" evidence="10">
    <location>
        <begin position="218"/>
        <end position="242"/>
    </location>
</feature>
<dbReference type="EC" id="2.3.1.-" evidence="10"/>
<comment type="caution">
    <text evidence="11">The sequence shown here is derived from an EMBL/GenBank/DDBJ whole genome shotgun (WGS) entry which is preliminary data.</text>
</comment>
<keyword evidence="9 10" id="KW-0275">Fatty acid biosynthesis</keyword>
<dbReference type="GO" id="GO:0042761">
    <property type="term" value="P:very long-chain fatty acid biosynthetic process"/>
    <property type="evidence" value="ECO:0007669"/>
    <property type="project" value="TreeGrafter"/>
</dbReference>
<name>A0AAW0V9Q7_CANAR</name>
<reference evidence="11 12" key="2">
    <citation type="journal article" date="2018" name="Nat. Commun.">
        <title>Genomic insights into multidrug-resistance, mating and virulence in Candida auris and related emerging species.</title>
        <authorList>
            <person name="Munoz J.F."/>
            <person name="Gade L."/>
            <person name="Chow N.A."/>
            <person name="Loparev V.N."/>
            <person name="Juieng P."/>
            <person name="Berkow E.L."/>
            <person name="Farrer R.A."/>
            <person name="Litvintseva A.P."/>
            <person name="Cuomo C.A."/>
        </authorList>
    </citation>
    <scope>GENOME REANNOTATION</scope>
    <source>
        <strain evidence="11 12">B8441</strain>
    </source>
</reference>
<comment type="catalytic activity">
    <reaction evidence="10">
        <text>an acyl-CoA + malonyl-CoA + H(+) = a 3-oxoacyl-CoA + CO2 + CoA</text>
        <dbReference type="Rhea" id="RHEA:50252"/>
        <dbReference type="ChEBI" id="CHEBI:15378"/>
        <dbReference type="ChEBI" id="CHEBI:16526"/>
        <dbReference type="ChEBI" id="CHEBI:57287"/>
        <dbReference type="ChEBI" id="CHEBI:57384"/>
        <dbReference type="ChEBI" id="CHEBI:58342"/>
        <dbReference type="ChEBI" id="CHEBI:90726"/>
    </reaction>
    <physiologicalReaction direction="left-to-right" evidence="10">
        <dbReference type="Rhea" id="RHEA:50253"/>
    </physiologicalReaction>
</comment>
<dbReference type="Proteomes" id="UP000230249">
    <property type="component" value="Unassembled WGS sequence"/>
</dbReference>
<evidence type="ECO:0000256" key="9">
    <source>
        <dbReference type="ARBA" id="ARBA00023160"/>
    </source>
</evidence>
<evidence type="ECO:0000256" key="1">
    <source>
        <dbReference type="ARBA" id="ARBA00004141"/>
    </source>
</evidence>